<gene>
    <name evidence="2" type="ORF">J4573_27550</name>
</gene>
<protein>
    <submittedName>
        <fullName evidence="2">Uncharacterized protein</fullName>
    </submittedName>
</protein>
<comment type="caution">
    <text evidence="2">The sequence shown here is derived from an EMBL/GenBank/DDBJ whole genome shotgun (WGS) entry which is preliminary data.</text>
</comment>
<evidence type="ECO:0000256" key="1">
    <source>
        <dbReference type="SAM" id="MobiDB-lite"/>
    </source>
</evidence>
<dbReference type="AlphaFoldDB" id="A0A939TC51"/>
<proteinExistence type="predicted"/>
<name>A0A939TC51_9ACTN</name>
<keyword evidence="3" id="KW-1185">Reference proteome</keyword>
<evidence type="ECO:0000313" key="2">
    <source>
        <dbReference type="EMBL" id="MBO2450880.1"/>
    </source>
</evidence>
<feature type="compositionally biased region" description="Polar residues" evidence="1">
    <location>
        <begin position="15"/>
        <end position="26"/>
    </location>
</feature>
<dbReference type="Proteomes" id="UP000669179">
    <property type="component" value="Unassembled WGS sequence"/>
</dbReference>
<feature type="region of interest" description="Disordered" evidence="1">
    <location>
        <begin position="1"/>
        <end position="44"/>
    </location>
</feature>
<organism evidence="2 3">
    <name type="scientific">Actinomadura barringtoniae</name>
    <dbReference type="NCBI Taxonomy" id="1427535"/>
    <lineage>
        <taxon>Bacteria</taxon>
        <taxon>Bacillati</taxon>
        <taxon>Actinomycetota</taxon>
        <taxon>Actinomycetes</taxon>
        <taxon>Streptosporangiales</taxon>
        <taxon>Thermomonosporaceae</taxon>
        <taxon>Actinomadura</taxon>
    </lineage>
</organism>
<sequence>MAEGRCSPGVDGVRGNSTSQRTQGGTMSDPELDPEHAFDPTGPLETADGLRALLSAEVVLGEVEHDLFRDRVNQLWEQQRAVRRRLADEIERFGTRDSQAGEAQIAESATKLWEALDECERLAVDVDEALQGFQQTADLRASALTDLLDRLHIAEARNLD</sequence>
<dbReference type="EMBL" id="JAGEOJ010000011">
    <property type="protein sequence ID" value="MBO2450880.1"/>
    <property type="molecule type" value="Genomic_DNA"/>
</dbReference>
<dbReference type="RefSeq" id="WP_208258755.1">
    <property type="nucleotide sequence ID" value="NZ_JAGEOJ010000011.1"/>
</dbReference>
<evidence type="ECO:0000313" key="3">
    <source>
        <dbReference type="Proteomes" id="UP000669179"/>
    </source>
</evidence>
<reference evidence="2" key="1">
    <citation type="submission" date="2021-03" db="EMBL/GenBank/DDBJ databases">
        <authorList>
            <person name="Kanchanasin P."/>
            <person name="Saeng-In P."/>
            <person name="Phongsopitanun W."/>
            <person name="Yuki M."/>
            <person name="Kudo T."/>
            <person name="Ohkuma M."/>
            <person name="Tanasupawat S."/>
        </authorList>
    </citation>
    <scope>NUCLEOTIDE SEQUENCE</scope>
    <source>
        <strain evidence="2">GKU 128</strain>
    </source>
</reference>
<accession>A0A939TC51</accession>